<reference evidence="1 2" key="1">
    <citation type="submission" date="2023-02" db="EMBL/GenBank/DDBJ databases">
        <title>LHISI_Scaffold_Assembly.</title>
        <authorList>
            <person name="Stuart O.P."/>
            <person name="Cleave R."/>
            <person name="Magrath M.J.L."/>
            <person name="Mikheyev A.S."/>
        </authorList>
    </citation>
    <scope>NUCLEOTIDE SEQUENCE [LARGE SCALE GENOMIC DNA]</scope>
    <source>
        <strain evidence="1">Daus_M_001</strain>
        <tissue evidence="1">Leg muscle</tissue>
    </source>
</reference>
<dbReference type="EMBL" id="JARBHB010000007">
    <property type="protein sequence ID" value="KAJ8879294.1"/>
    <property type="molecule type" value="Genomic_DNA"/>
</dbReference>
<sequence>MNLFSQLYQETKNLQEDQQSNYAVPDYQFASSEELYRKVYFEALESITGQIQRRFEQTGYKKYAYIEEALATQPLEWNSKLSPHCTKTMEYVQCLRDMRPETRYLFSGAGKNLFVIFWSHLSHPQQPNVLSPCFEC</sequence>
<organism evidence="1 2">
    <name type="scientific">Dryococelus australis</name>
    <dbReference type="NCBI Taxonomy" id="614101"/>
    <lineage>
        <taxon>Eukaryota</taxon>
        <taxon>Metazoa</taxon>
        <taxon>Ecdysozoa</taxon>
        <taxon>Arthropoda</taxon>
        <taxon>Hexapoda</taxon>
        <taxon>Insecta</taxon>
        <taxon>Pterygota</taxon>
        <taxon>Neoptera</taxon>
        <taxon>Polyneoptera</taxon>
        <taxon>Phasmatodea</taxon>
        <taxon>Verophasmatodea</taxon>
        <taxon>Anareolatae</taxon>
        <taxon>Phasmatidae</taxon>
        <taxon>Eurycanthinae</taxon>
        <taxon>Dryococelus</taxon>
    </lineage>
</organism>
<accession>A0ABQ9H4V3</accession>
<dbReference type="Proteomes" id="UP001159363">
    <property type="component" value="Chromosome 6"/>
</dbReference>
<proteinExistence type="predicted"/>
<protein>
    <submittedName>
        <fullName evidence="1">Uncharacterized protein</fullName>
    </submittedName>
</protein>
<name>A0ABQ9H4V3_9NEOP</name>
<evidence type="ECO:0000313" key="1">
    <source>
        <dbReference type="EMBL" id="KAJ8879294.1"/>
    </source>
</evidence>
<evidence type="ECO:0000313" key="2">
    <source>
        <dbReference type="Proteomes" id="UP001159363"/>
    </source>
</evidence>
<comment type="caution">
    <text evidence="1">The sequence shown here is derived from an EMBL/GenBank/DDBJ whole genome shotgun (WGS) entry which is preliminary data.</text>
</comment>
<keyword evidence="2" id="KW-1185">Reference proteome</keyword>
<gene>
    <name evidence="1" type="ORF">PR048_019902</name>
</gene>